<evidence type="ECO:0000256" key="4">
    <source>
        <dbReference type="PROSITE-ProRule" id="PRU00050"/>
    </source>
</evidence>
<evidence type="ECO:0000313" key="7">
    <source>
        <dbReference type="Proteomes" id="UP000192907"/>
    </source>
</evidence>
<feature type="active site" evidence="4">
    <location>
        <position position="9"/>
    </location>
</feature>
<dbReference type="PANTHER" id="PTHR42872:SF6">
    <property type="entry name" value="PROTEIN-GLUTAMATE METHYLESTERASE_PROTEIN-GLUTAMINE GLUTAMINASE"/>
    <property type="match status" value="1"/>
</dbReference>
<dbReference type="OrthoDB" id="5291131at2"/>
<dbReference type="SUPFAM" id="SSF52738">
    <property type="entry name" value="Methylesterase CheB, C-terminal domain"/>
    <property type="match status" value="1"/>
</dbReference>
<dbReference type="PROSITE" id="PS50122">
    <property type="entry name" value="CHEB"/>
    <property type="match status" value="1"/>
</dbReference>
<protein>
    <recommendedName>
        <fullName evidence="2">protein-glutamate methylesterase</fullName>
        <ecNumber evidence="2">3.1.1.61</ecNumber>
    </recommendedName>
</protein>
<dbReference type="InterPro" id="IPR035909">
    <property type="entry name" value="CheB_C"/>
</dbReference>
<feature type="active site" evidence="4">
    <location>
        <position position="35"/>
    </location>
</feature>
<organism evidence="6 7">
    <name type="scientific">Pseudobacteriovorax antillogorgiicola</name>
    <dbReference type="NCBI Taxonomy" id="1513793"/>
    <lineage>
        <taxon>Bacteria</taxon>
        <taxon>Pseudomonadati</taxon>
        <taxon>Bdellovibrionota</taxon>
        <taxon>Oligoflexia</taxon>
        <taxon>Oligoflexales</taxon>
        <taxon>Pseudobacteriovoracaceae</taxon>
        <taxon>Pseudobacteriovorax</taxon>
    </lineage>
</organism>
<dbReference type="Pfam" id="PF01339">
    <property type="entry name" value="CheB_methylest"/>
    <property type="match status" value="1"/>
</dbReference>
<evidence type="ECO:0000256" key="3">
    <source>
        <dbReference type="ARBA" id="ARBA00048267"/>
    </source>
</evidence>
<dbReference type="GO" id="GO:0008984">
    <property type="term" value="F:protein-glutamate methylesterase activity"/>
    <property type="evidence" value="ECO:0007669"/>
    <property type="project" value="UniProtKB-EC"/>
</dbReference>
<keyword evidence="7" id="KW-1185">Reference proteome</keyword>
<evidence type="ECO:0000256" key="1">
    <source>
        <dbReference type="ARBA" id="ARBA00022801"/>
    </source>
</evidence>
<dbReference type="GO" id="GO:0005737">
    <property type="term" value="C:cytoplasm"/>
    <property type="evidence" value="ECO:0007669"/>
    <property type="project" value="InterPro"/>
</dbReference>
<evidence type="ECO:0000259" key="5">
    <source>
        <dbReference type="PROSITE" id="PS50122"/>
    </source>
</evidence>
<sequence>MKLVVIGSSTGGVRTLEKIFHGMGRLNCSLVIVQHISRPFDQKLAENLASQCDMKVTCCRETQRMTLGDMYVAPGNLHLQLKGQKLEPTEGELVNYVKPSIDMMMKSIPRGYPDEIHAILLTGMGKDGVDGIKYLKERHQTTVIAQSEETCSVFGIPKNAIKSGLVDKILSPDEIREYLIKTFS</sequence>
<accession>A0A1Y6CG44</accession>
<evidence type="ECO:0000256" key="2">
    <source>
        <dbReference type="ARBA" id="ARBA00039140"/>
    </source>
</evidence>
<dbReference type="Proteomes" id="UP000192907">
    <property type="component" value="Unassembled WGS sequence"/>
</dbReference>
<dbReference type="EMBL" id="FWZT01000021">
    <property type="protein sequence ID" value="SMF63114.1"/>
    <property type="molecule type" value="Genomic_DNA"/>
</dbReference>
<dbReference type="PANTHER" id="PTHR42872">
    <property type="entry name" value="PROTEIN-GLUTAMATE METHYLESTERASE/PROTEIN-GLUTAMINE GLUTAMINASE"/>
    <property type="match status" value="1"/>
</dbReference>
<feature type="domain" description="CheB-type methylesterase" evidence="5">
    <location>
        <begin position="1"/>
        <end position="184"/>
    </location>
</feature>
<dbReference type="AlphaFoldDB" id="A0A1Y6CG44"/>
<feature type="active site" evidence="4">
    <location>
        <position position="127"/>
    </location>
</feature>
<gene>
    <name evidence="6" type="ORF">SAMN06296036_121113</name>
</gene>
<dbReference type="RefSeq" id="WP_132323224.1">
    <property type="nucleotide sequence ID" value="NZ_FWZT01000021.1"/>
</dbReference>
<keyword evidence="1 4" id="KW-0378">Hydrolase</keyword>
<proteinExistence type="predicted"/>
<dbReference type="InterPro" id="IPR000673">
    <property type="entry name" value="Sig_transdc_resp-reg_Me-estase"/>
</dbReference>
<keyword evidence="4" id="KW-0145">Chemotaxis</keyword>
<dbReference type="GO" id="GO:0000156">
    <property type="term" value="F:phosphorelay response regulator activity"/>
    <property type="evidence" value="ECO:0007669"/>
    <property type="project" value="InterPro"/>
</dbReference>
<dbReference type="Gene3D" id="3.40.50.180">
    <property type="entry name" value="Methylesterase CheB, C-terminal domain"/>
    <property type="match status" value="1"/>
</dbReference>
<name>A0A1Y6CG44_9BACT</name>
<evidence type="ECO:0000313" key="6">
    <source>
        <dbReference type="EMBL" id="SMF63114.1"/>
    </source>
</evidence>
<reference evidence="7" key="1">
    <citation type="submission" date="2017-04" db="EMBL/GenBank/DDBJ databases">
        <authorList>
            <person name="Varghese N."/>
            <person name="Submissions S."/>
        </authorList>
    </citation>
    <scope>NUCLEOTIDE SEQUENCE [LARGE SCALE GENOMIC DNA]</scope>
    <source>
        <strain evidence="7">RKEM611</strain>
    </source>
</reference>
<dbReference type="GO" id="GO:0006935">
    <property type="term" value="P:chemotaxis"/>
    <property type="evidence" value="ECO:0007669"/>
    <property type="project" value="UniProtKB-UniRule"/>
</dbReference>
<dbReference type="EC" id="3.1.1.61" evidence="2"/>
<comment type="catalytic activity">
    <reaction evidence="3">
        <text>[protein]-L-glutamate 5-O-methyl ester + H2O = L-glutamyl-[protein] + methanol + H(+)</text>
        <dbReference type="Rhea" id="RHEA:23236"/>
        <dbReference type="Rhea" id="RHEA-COMP:10208"/>
        <dbReference type="Rhea" id="RHEA-COMP:10311"/>
        <dbReference type="ChEBI" id="CHEBI:15377"/>
        <dbReference type="ChEBI" id="CHEBI:15378"/>
        <dbReference type="ChEBI" id="CHEBI:17790"/>
        <dbReference type="ChEBI" id="CHEBI:29973"/>
        <dbReference type="ChEBI" id="CHEBI:82795"/>
        <dbReference type="EC" id="3.1.1.61"/>
    </reaction>
</comment>
<dbReference type="CDD" id="cd16432">
    <property type="entry name" value="CheB_Rec"/>
    <property type="match status" value="1"/>
</dbReference>
<dbReference type="STRING" id="1513793.SAMN06296036_121113"/>